<feature type="compositionally biased region" description="Low complexity" evidence="5">
    <location>
        <begin position="30"/>
        <end position="46"/>
    </location>
</feature>
<accession>A0AAN9YHI0</accession>
<feature type="region of interest" description="Disordered" evidence="5">
    <location>
        <begin position="29"/>
        <end position="104"/>
    </location>
</feature>
<feature type="transmembrane region" description="Helical" evidence="6">
    <location>
        <begin position="571"/>
        <end position="591"/>
    </location>
</feature>
<dbReference type="InterPro" id="IPR036259">
    <property type="entry name" value="MFS_trans_sf"/>
</dbReference>
<reference evidence="8 9" key="1">
    <citation type="submission" date="2024-02" db="EMBL/GenBank/DDBJ databases">
        <title>De novo assembly and annotation of 12 fungi associated with fruit tree decline syndrome in Ontario, Canada.</title>
        <authorList>
            <person name="Sulman M."/>
            <person name="Ellouze W."/>
            <person name="Ilyukhin E."/>
        </authorList>
    </citation>
    <scope>NUCLEOTIDE SEQUENCE [LARGE SCALE GENOMIC DNA]</scope>
    <source>
        <strain evidence="8 9">M11/M66-122</strain>
    </source>
</reference>
<evidence type="ECO:0000313" key="9">
    <source>
        <dbReference type="Proteomes" id="UP001320420"/>
    </source>
</evidence>
<dbReference type="GO" id="GO:0005886">
    <property type="term" value="C:plasma membrane"/>
    <property type="evidence" value="ECO:0007669"/>
    <property type="project" value="TreeGrafter"/>
</dbReference>
<feature type="transmembrane region" description="Helical" evidence="6">
    <location>
        <begin position="226"/>
        <end position="246"/>
    </location>
</feature>
<evidence type="ECO:0000313" key="8">
    <source>
        <dbReference type="EMBL" id="KAK7743072.1"/>
    </source>
</evidence>
<dbReference type="PANTHER" id="PTHR23502">
    <property type="entry name" value="MAJOR FACILITATOR SUPERFAMILY"/>
    <property type="match status" value="1"/>
</dbReference>
<sequence length="609" mass="66047">MQSLFQFRRAGLAVQAQIDRDLEKAQFITSDRSAGGNSAGAAAAAADDSRRHASNSAAFPSDGEKDASDPVGPEPSSSRSSSVESGEVETEVEIERPAERVETTRTRYTEHTALGLVLTGVDVRDRAAHEGGDGRIFVVGWEGPKDPHNPRNWSYLRRVLVTLQISLIGILVTASSGIEATALPQAAADLGVSEVAESLATGLFLVGMGVGSLIAGPFSETFGRNVVYIVSLLVFMIWILASALAPNFGAQIAFRFLAGCSGSTPLVCAGGSVSDMYDSVEKTWAFPVYAITSFGGPMLGAIMGAYIGPSAAVSWRWVEWTILIFAGLVLAVVLLCMPETYPPLLLKWKAQHLRRVTGDSRFRAEHEIIDATLLSRLRISMTRPFQMLTEPIIIAFTVYLSVVYIVLFTFLVGWPDVFEHTYDGLGQGLGNVTFAAMLAGTLSTFALVPAVYRLTMRQIARAEAKGEGHIFNPEIRLWYSMLGPALGIPVSLFWMAWTDYAQVSIWSPIVAAALFGFSITGIFLSAYMYIIDSYEVFSASALTFVALIRYLAAGGMTVVGVPFYANMGTHYTITILACISTLMVPIPFGLYKFGYRLRLKSKYAVSREI</sequence>
<evidence type="ECO:0000256" key="6">
    <source>
        <dbReference type="SAM" id="Phobius"/>
    </source>
</evidence>
<dbReference type="InterPro" id="IPR011701">
    <property type="entry name" value="MFS"/>
</dbReference>
<feature type="transmembrane region" description="Helical" evidence="6">
    <location>
        <begin position="477"/>
        <end position="497"/>
    </location>
</feature>
<feature type="transmembrane region" description="Helical" evidence="6">
    <location>
        <begin position="198"/>
        <end position="219"/>
    </location>
</feature>
<comment type="subcellular location">
    <subcellularLocation>
        <location evidence="1">Membrane</location>
        <topology evidence="1">Multi-pass membrane protein</topology>
    </subcellularLocation>
</comment>
<feature type="domain" description="Major facilitator superfamily (MFS) profile" evidence="7">
    <location>
        <begin position="161"/>
        <end position="592"/>
    </location>
</feature>
<evidence type="ECO:0000256" key="1">
    <source>
        <dbReference type="ARBA" id="ARBA00004141"/>
    </source>
</evidence>
<keyword evidence="9" id="KW-1185">Reference proteome</keyword>
<comment type="caution">
    <text evidence="8">The sequence shown here is derived from an EMBL/GenBank/DDBJ whole genome shotgun (WGS) entry which is preliminary data.</text>
</comment>
<feature type="transmembrane region" description="Helical" evidence="6">
    <location>
        <begin position="320"/>
        <end position="337"/>
    </location>
</feature>
<feature type="transmembrane region" description="Helical" evidence="6">
    <location>
        <begin position="434"/>
        <end position="456"/>
    </location>
</feature>
<evidence type="ECO:0000259" key="7">
    <source>
        <dbReference type="PROSITE" id="PS50850"/>
    </source>
</evidence>
<dbReference type="PROSITE" id="PS50850">
    <property type="entry name" value="MFS"/>
    <property type="match status" value="1"/>
</dbReference>
<proteinExistence type="predicted"/>
<name>A0AAN9YHI0_9PEZI</name>
<evidence type="ECO:0000256" key="5">
    <source>
        <dbReference type="SAM" id="MobiDB-lite"/>
    </source>
</evidence>
<keyword evidence="4 6" id="KW-0472">Membrane</keyword>
<dbReference type="Pfam" id="PF07690">
    <property type="entry name" value="MFS_1"/>
    <property type="match status" value="1"/>
</dbReference>
<feature type="transmembrane region" description="Helical" evidence="6">
    <location>
        <begin position="159"/>
        <end position="178"/>
    </location>
</feature>
<dbReference type="EMBL" id="JAKJXP020000141">
    <property type="protein sequence ID" value="KAK7743072.1"/>
    <property type="molecule type" value="Genomic_DNA"/>
</dbReference>
<evidence type="ECO:0000256" key="4">
    <source>
        <dbReference type="ARBA" id="ARBA00023136"/>
    </source>
</evidence>
<dbReference type="PANTHER" id="PTHR23502:SF47">
    <property type="entry name" value="MAJOR FACILITATOR SUPERFAMILY (MFS) PROFILE DOMAIN-CONTAINING PROTEIN-RELATED"/>
    <property type="match status" value="1"/>
</dbReference>
<dbReference type="Gene3D" id="1.20.1250.20">
    <property type="entry name" value="MFS general substrate transporter like domains"/>
    <property type="match status" value="1"/>
</dbReference>
<evidence type="ECO:0000256" key="2">
    <source>
        <dbReference type="ARBA" id="ARBA00022692"/>
    </source>
</evidence>
<keyword evidence="3 6" id="KW-1133">Transmembrane helix</keyword>
<evidence type="ECO:0000256" key="3">
    <source>
        <dbReference type="ARBA" id="ARBA00022989"/>
    </source>
</evidence>
<protein>
    <recommendedName>
        <fullName evidence="7">Major facilitator superfamily (MFS) profile domain-containing protein</fullName>
    </recommendedName>
</protein>
<dbReference type="CDD" id="cd17323">
    <property type="entry name" value="MFS_Tpo1_MDR_like"/>
    <property type="match status" value="1"/>
</dbReference>
<feature type="transmembrane region" description="Helical" evidence="6">
    <location>
        <begin position="392"/>
        <end position="414"/>
    </location>
</feature>
<feature type="transmembrane region" description="Helical" evidence="6">
    <location>
        <begin position="252"/>
        <end position="274"/>
    </location>
</feature>
<organism evidence="8 9">
    <name type="scientific">Diatrype stigma</name>
    <dbReference type="NCBI Taxonomy" id="117547"/>
    <lineage>
        <taxon>Eukaryota</taxon>
        <taxon>Fungi</taxon>
        <taxon>Dikarya</taxon>
        <taxon>Ascomycota</taxon>
        <taxon>Pezizomycotina</taxon>
        <taxon>Sordariomycetes</taxon>
        <taxon>Xylariomycetidae</taxon>
        <taxon>Xylariales</taxon>
        <taxon>Diatrypaceae</taxon>
        <taxon>Diatrype</taxon>
    </lineage>
</organism>
<dbReference type="Proteomes" id="UP001320420">
    <property type="component" value="Unassembled WGS sequence"/>
</dbReference>
<feature type="transmembrane region" description="Helical" evidence="6">
    <location>
        <begin position="509"/>
        <end position="530"/>
    </location>
</feature>
<feature type="compositionally biased region" description="Low complexity" evidence="5">
    <location>
        <begin position="70"/>
        <end position="85"/>
    </location>
</feature>
<feature type="compositionally biased region" description="Basic and acidic residues" evidence="5">
    <location>
        <begin position="93"/>
        <end position="104"/>
    </location>
</feature>
<feature type="transmembrane region" description="Helical" evidence="6">
    <location>
        <begin position="542"/>
        <end position="565"/>
    </location>
</feature>
<dbReference type="InterPro" id="IPR020846">
    <property type="entry name" value="MFS_dom"/>
</dbReference>
<dbReference type="AlphaFoldDB" id="A0AAN9YHI0"/>
<gene>
    <name evidence="8" type="ORF">SLS62_010704</name>
</gene>
<dbReference type="SUPFAM" id="SSF103473">
    <property type="entry name" value="MFS general substrate transporter"/>
    <property type="match status" value="1"/>
</dbReference>
<keyword evidence="2 6" id="KW-0812">Transmembrane</keyword>
<feature type="transmembrane region" description="Helical" evidence="6">
    <location>
        <begin position="286"/>
        <end position="308"/>
    </location>
</feature>
<dbReference type="GO" id="GO:0022857">
    <property type="term" value="F:transmembrane transporter activity"/>
    <property type="evidence" value="ECO:0007669"/>
    <property type="project" value="InterPro"/>
</dbReference>